<protein>
    <recommendedName>
        <fullName evidence="2">Enoyl reductase (ER) domain-containing protein</fullName>
    </recommendedName>
</protein>
<dbReference type="SMART" id="SM00829">
    <property type="entry name" value="PKS_ER"/>
    <property type="match status" value="1"/>
</dbReference>
<dbReference type="PANTHER" id="PTHR43205">
    <property type="entry name" value="PROSTAGLANDIN REDUCTASE"/>
    <property type="match status" value="1"/>
</dbReference>
<sequence>MVQNKGIIYKSHPKGFPKDGDLAVEVREIDLSSAPEGGVILKNHVVSFDPYMRGRMRPAEAKSYSPAFTLDQPINSAGVSKVIRSDHADFKEGDIVKGHISMEEYTAVPAAYCGGLAKLENPYNLPFGYFLGALGMPGLTAYSSFYEIGKPKRGETIFISSASGAVGAIVGQLAKREGLRVIGSAGSDEKVAFIKNELGFDEAFNYKTESPWTAVKKYAPEGVDIYYDNVGGETLDAVLENAKDFARFIECGMISQYNLTDKKDIYGVKNLLLVIPKRITIRGFIVGDPGMGSKYTKEHQENVSKWLSTGELVYRVDVTNGIDSALEGFVGMLQGKNFGKAVLLIGDIDDPSTESKL</sequence>
<dbReference type="Proteomes" id="UP001447188">
    <property type="component" value="Unassembled WGS sequence"/>
</dbReference>
<evidence type="ECO:0000313" key="4">
    <source>
        <dbReference type="Proteomes" id="UP001447188"/>
    </source>
</evidence>
<evidence type="ECO:0000259" key="2">
    <source>
        <dbReference type="SMART" id="SM00829"/>
    </source>
</evidence>
<name>A0ABR3GCM3_9PEZI</name>
<dbReference type="Gene3D" id="3.40.50.720">
    <property type="entry name" value="NAD(P)-binding Rossmann-like Domain"/>
    <property type="match status" value="1"/>
</dbReference>
<dbReference type="InterPro" id="IPR041694">
    <property type="entry name" value="ADH_N_2"/>
</dbReference>
<dbReference type="InterPro" id="IPR045010">
    <property type="entry name" value="MDR_fam"/>
</dbReference>
<dbReference type="Pfam" id="PF00107">
    <property type="entry name" value="ADH_zinc_N"/>
    <property type="match status" value="1"/>
</dbReference>
<comment type="caution">
    <text evidence="3">The sequence shown here is derived from an EMBL/GenBank/DDBJ whole genome shotgun (WGS) entry which is preliminary data.</text>
</comment>
<keyword evidence="4" id="KW-1185">Reference proteome</keyword>
<dbReference type="SUPFAM" id="SSF51735">
    <property type="entry name" value="NAD(P)-binding Rossmann-fold domains"/>
    <property type="match status" value="1"/>
</dbReference>
<feature type="domain" description="Enoyl reductase (ER)" evidence="2">
    <location>
        <begin position="20"/>
        <end position="343"/>
    </location>
</feature>
<dbReference type="Gene3D" id="3.90.180.10">
    <property type="entry name" value="Medium-chain alcohol dehydrogenases, catalytic domain"/>
    <property type="match status" value="1"/>
</dbReference>
<evidence type="ECO:0000256" key="1">
    <source>
        <dbReference type="ARBA" id="ARBA00023002"/>
    </source>
</evidence>
<organism evidence="3 4">
    <name type="scientific">Discina gigas</name>
    <dbReference type="NCBI Taxonomy" id="1032678"/>
    <lineage>
        <taxon>Eukaryota</taxon>
        <taxon>Fungi</taxon>
        <taxon>Dikarya</taxon>
        <taxon>Ascomycota</taxon>
        <taxon>Pezizomycotina</taxon>
        <taxon>Pezizomycetes</taxon>
        <taxon>Pezizales</taxon>
        <taxon>Discinaceae</taxon>
        <taxon>Discina</taxon>
    </lineage>
</organism>
<dbReference type="InterPro" id="IPR020843">
    <property type="entry name" value="ER"/>
</dbReference>
<dbReference type="SUPFAM" id="SSF50129">
    <property type="entry name" value="GroES-like"/>
    <property type="match status" value="1"/>
</dbReference>
<reference evidence="3 4" key="1">
    <citation type="submission" date="2024-02" db="EMBL/GenBank/DDBJ databases">
        <title>Discinaceae phylogenomics.</title>
        <authorList>
            <person name="Dirks A.C."/>
            <person name="James T.Y."/>
        </authorList>
    </citation>
    <scope>NUCLEOTIDE SEQUENCE [LARGE SCALE GENOMIC DNA]</scope>
    <source>
        <strain evidence="3 4">ACD0624</strain>
    </source>
</reference>
<keyword evidence="1" id="KW-0560">Oxidoreductase</keyword>
<dbReference type="InterPro" id="IPR013149">
    <property type="entry name" value="ADH-like_C"/>
</dbReference>
<dbReference type="InterPro" id="IPR011032">
    <property type="entry name" value="GroES-like_sf"/>
</dbReference>
<dbReference type="InterPro" id="IPR036291">
    <property type="entry name" value="NAD(P)-bd_dom_sf"/>
</dbReference>
<proteinExistence type="predicted"/>
<accession>A0ABR3GCM3</accession>
<dbReference type="Pfam" id="PF16884">
    <property type="entry name" value="ADH_N_2"/>
    <property type="match status" value="1"/>
</dbReference>
<evidence type="ECO:0000313" key="3">
    <source>
        <dbReference type="EMBL" id="KAL0633603.1"/>
    </source>
</evidence>
<dbReference type="PANTHER" id="PTHR43205:SF7">
    <property type="entry name" value="PROSTAGLANDIN REDUCTASE 1"/>
    <property type="match status" value="1"/>
</dbReference>
<gene>
    <name evidence="3" type="ORF">Q9L58_007493</name>
</gene>
<dbReference type="EMBL" id="JBBBZM010000120">
    <property type="protein sequence ID" value="KAL0633603.1"/>
    <property type="molecule type" value="Genomic_DNA"/>
</dbReference>
<dbReference type="CDD" id="cd05288">
    <property type="entry name" value="PGDH"/>
    <property type="match status" value="1"/>
</dbReference>